<dbReference type="EMBL" id="JACHGY010000001">
    <property type="protein sequence ID" value="MBB6430096.1"/>
    <property type="molecule type" value="Genomic_DNA"/>
</dbReference>
<keyword evidence="1" id="KW-0472">Membrane</keyword>
<keyword evidence="1" id="KW-0812">Transmembrane</keyword>
<proteinExistence type="predicted"/>
<keyword evidence="1" id="KW-1133">Transmembrane helix</keyword>
<evidence type="ECO:0000313" key="2">
    <source>
        <dbReference type="EMBL" id="MBB6430096.1"/>
    </source>
</evidence>
<feature type="transmembrane region" description="Helical" evidence="1">
    <location>
        <begin position="85"/>
        <end position="107"/>
    </location>
</feature>
<sequence>MNILLTSLTVVAAVGSGLVAGLFFTFSTFVMKALGQVAPSNGIESMQAINITVMNPITMGVFMGTAVLSLASVVFAVFNWSSPSSAWLMVGGLLYLASFIITAAGNIPMNDALAPMDASTSNAVEYWQHYLKRWTFLNHLRTCAAALAVAAYALAMP</sequence>
<evidence type="ECO:0000313" key="3">
    <source>
        <dbReference type="Proteomes" id="UP000541810"/>
    </source>
</evidence>
<keyword evidence="3" id="KW-1185">Reference proteome</keyword>
<evidence type="ECO:0000256" key="1">
    <source>
        <dbReference type="SAM" id="Phobius"/>
    </source>
</evidence>
<dbReference type="Proteomes" id="UP000541810">
    <property type="component" value="Unassembled WGS sequence"/>
</dbReference>
<reference evidence="2 3" key="1">
    <citation type="submission" date="2020-08" db="EMBL/GenBank/DDBJ databases">
        <title>Genomic Encyclopedia of Type Strains, Phase IV (KMG-IV): sequencing the most valuable type-strain genomes for metagenomic binning, comparative biology and taxonomic classification.</title>
        <authorList>
            <person name="Goeker M."/>
        </authorList>
    </citation>
    <scope>NUCLEOTIDE SEQUENCE [LARGE SCALE GENOMIC DNA]</scope>
    <source>
        <strain evidence="2 3">DSM 103725</strain>
    </source>
</reference>
<protein>
    <submittedName>
        <fullName evidence="2">Putative membrane protein</fullName>
    </submittedName>
</protein>
<name>A0A7X0LKY3_9BACT</name>
<dbReference type="AlphaFoldDB" id="A0A7X0LKY3"/>
<feature type="transmembrane region" description="Helical" evidence="1">
    <location>
        <begin position="56"/>
        <end position="78"/>
    </location>
</feature>
<dbReference type="Pfam" id="PF08592">
    <property type="entry name" value="Anthrone_oxy"/>
    <property type="match status" value="1"/>
</dbReference>
<dbReference type="InterPro" id="IPR013901">
    <property type="entry name" value="Anthrone_oxy"/>
</dbReference>
<organism evidence="2 3">
    <name type="scientific">Algisphaera agarilytica</name>
    <dbReference type="NCBI Taxonomy" id="1385975"/>
    <lineage>
        <taxon>Bacteria</taxon>
        <taxon>Pseudomonadati</taxon>
        <taxon>Planctomycetota</taxon>
        <taxon>Phycisphaerae</taxon>
        <taxon>Phycisphaerales</taxon>
        <taxon>Phycisphaeraceae</taxon>
        <taxon>Algisphaera</taxon>
    </lineage>
</organism>
<gene>
    <name evidence="2" type="ORF">HNQ40_001902</name>
</gene>
<comment type="caution">
    <text evidence="2">The sequence shown here is derived from an EMBL/GenBank/DDBJ whole genome shotgun (WGS) entry which is preliminary data.</text>
</comment>
<feature type="transmembrane region" description="Helical" evidence="1">
    <location>
        <begin position="136"/>
        <end position="155"/>
    </location>
</feature>
<accession>A0A7X0LKY3</accession>
<dbReference type="RefSeq" id="WP_221435463.1">
    <property type="nucleotide sequence ID" value="NZ_JACHGY010000001.1"/>
</dbReference>